<name>A0ABU4ISX0_9VIBR</name>
<comment type="caution">
    <text evidence="1">The sequence shown here is derived from an EMBL/GenBank/DDBJ whole genome shotgun (WGS) entry which is preliminary data.</text>
</comment>
<protein>
    <submittedName>
        <fullName evidence="1">Uncharacterized protein</fullName>
    </submittedName>
</protein>
<reference evidence="1 2" key="1">
    <citation type="submission" date="2023-11" db="EMBL/GenBank/DDBJ databases">
        <title>Plant-associative lifestyle of Vibrio porteresiae and its evolutionary dynamics.</title>
        <authorList>
            <person name="Rameshkumar N."/>
            <person name="Kirti K."/>
        </authorList>
    </citation>
    <scope>NUCLEOTIDE SEQUENCE [LARGE SCALE GENOMIC DNA]</scope>
    <source>
        <strain evidence="1 2">MSSRF7</strain>
    </source>
</reference>
<proteinExistence type="predicted"/>
<dbReference type="RefSeq" id="WP_318584604.1">
    <property type="nucleotide sequence ID" value="NZ_JAWRCP010000001.1"/>
</dbReference>
<dbReference type="Proteomes" id="UP001279860">
    <property type="component" value="Unassembled WGS sequence"/>
</dbReference>
<sequence>MAIYAGALCDTIQEKSYFSNACGGWIVLALGGKPDTYLEYENINICLMNFTFEARLLAP</sequence>
<accession>A0ABU4ISX0</accession>
<organism evidence="1 2">
    <name type="scientific">Vibrio rhizosphaerae</name>
    <dbReference type="NCBI Taxonomy" id="398736"/>
    <lineage>
        <taxon>Bacteria</taxon>
        <taxon>Pseudomonadati</taxon>
        <taxon>Pseudomonadota</taxon>
        <taxon>Gammaproteobacteria</taxon>
        <taxon>Vibrionales</taxon>
        <taxon>Vibrionaceae</taxon>
        <taxon>Vibrio</taxon>
    </lineage>
</organism>
<evidence type="ECO:0000313" key="1">
    <source>
        <dbReference type="EMBL" id="MDW6092233.1"/>
    </source>
</evidence>
<gene>
    <name evidence="1" type="ORF">SBX64_06700</name>
</gene>
<evidence type="ECO:0000313" key="2">
    <source>
        <dbReference type="Proteomes" id="UP001279860"/>
    </source>
</evidence>
<keyword evidence="2" id="KW-1185">Reference proteome</keyword>
<dbReference type="EMBL" id="JAWRCP010000001">
    <property type="protein sequence ID" value="MDW6092233.1"/>
    <property type="molecule type" value="Genomic_DNA"/>
</dbReference>